<sequence length="263" mass="28235">MSDLFSFGDEPAPSTTPQAAGDDPTADFLARERAVLGDDADFLNSLGPATGGEAAFGGFGDASFEPNPLTQGSPFSAVNMASPPSAFPETNHTSPGPSTTDAAQFAADFPDLDAPAGHTDSPALVDRVPDTESDFIRDWRQKMASSIEERDRVAQEKHEETLQRAIQDIDNFYEEYNTKKEQAITHNRANEKFEIQQANTGSAWERVYRQIDLATGGGAANKNKRGAQGETANGRDTTRMRELIADLRKDGGAPGNTVPENAA</sequence>
<keyword evidence="10" id="KW-1185">Reference proteome</keyword>
<feature type="coiled-coil region" evidence="7">
    <location>
        <begin position="155"/>
        <end position="182"/>
    </location>
</feature>
<proteinExistence type="inferred from homology"/>
<dbReference type="GO" id="GO:0072583">
    <property type="term" value="P:clathrin-dependent endocytosis"/>
    <property type="evidence" value="ECO:0007669"/>
    <property type="project" value="TreeGrafter"/>
</dbReference>
<dbReference type="InterPro" id="IPR000996">
    <property type="entry name" value="Clathrin_L-chain"/>
</dbReference>
<evidence type="ECO:0000256" key="5">
    <source>
        <dbReference type="ARBA" id="ARBA00023329"/>
    </source>
</evidence>
<feature type="region of interest" description="Disordered" evidence="8">
    <location>
        <begin position="57"/>
        <end position="131"/>
    </location>
</feature>
<evidence type="ECO:0000256" key="4">
    <source>
        <dbReference type="ARBA" id="ARBA00023176"/>
    </source>
</evidence>
<evidence type="ECO:0000313" key="10">
    <source>
        <dbReference type="Proteomes" id="UP001150569"/>
    </source>
</evidence>
<accession>A0A9W8AH75</accession>
<keyword evidence="5 6" id="KW-0968">Cytoplasmic vesicle</keyword>
<dbReference type="GO" id="GO:0006886">
    <property type="term" value="P:intracellular protein transport"/>
    <property type="evidence" value="ECO:0007669"/>
    <property type="project" value="InterPro"/>
</dbReference>
<protein>
    <recommendedName>
        <fullName evidence="6">Clathrin light chain</fullName>
    </recommendedName>
</protein>
<dbReference type="Pfam" id="PF01086">
    <property type="entry name" value="Clathrin_lg_ch"/>
    <property type="match status" value="1"/>
</dbReference>
<name>A0A9W8AH75_9FUNG</name>
<feature type="region of interest" description="Disordered" evidence="8">
    <location>
        <begin position="1"/>
        <end position="25"/>
    </location>
</feature>
<evidence type="ECO:0000256" key="3">
    <source>
        <dbReference type="ARBA" id="ARBA00023136"/>
    </source>
</evidence>
<comment type="subcellular location">
    <subcellularLocation>
        <location evidence="1 6">Cytoplasmic vesicle membrane</location>
        <topology evidence="1 6">Peripheral membrane protein</topology>
        <orientation evidence="1 6">Cytoplasmic side</orientation>
    </subcellularLocation>
    <subcellularLocation>
        <location evidence="6">Membrane</location>
        <location evidence="6">Coated pit</location>
        <topology evidence="6">Peripheral membrane protein</topology>
        <orientation evidence="6">Cytoplasmic side</orientation>
    </subcellularLocation>
    <text evidence="6">Cytoplasmic face of coated pits and vesicles.</text>
</comment>
<dbReference type="Proteomes" id="UP001150569">
    <property type="component" value="Unassembled WGS sequence"/>
</dbReference>
<comment type="function">
    <text evidence="6">Clathrin is the major protein of the polyhedral coat of coated pits and vesicles.</text>
</comment>
<feature type="compositionally biased region" description="Low complexity" evidence="8">
    <location>
        <begin position="101"/>
        <end position="116"/>
    </location>
</feature>
<evidence type="ECO:0000256" key="7">
    <source>
        <dbReference type="SAM" id="Coils"/>
    </source>
</evidence>
<dbReference type="PANTHER" id="PTHR10639:SF7">
    <property type="entry name" value="CLATHRIN LIGHT CHAIN"/>
    <property type="match status" value="1"/>
</dbReference>
<evidence type="ECO:0000256" key="1">
    <source>
        <dbReference type="ARBA" id="ARBA00004180"/>
    </source>
</evidence>
<keyword evidence="3 6" id="KW-0472">Membrane</keyword>
<dbReference type="PANTHER" id="PTHR10639">
    <property type="entry name" value="CLATHRIN LIGHT CHAIN"/>
    <property type="match status" value="1"/>
</dbReference>
<feature type="compositionally biased region" description="Polar residues" evidence="8">
    <location>
        <begin position="88"/>
        <end position="100"/>
    </location>
</feature>
<dbReference type="GO" id="GO:0005198">
    <property type="term" value="F:structural molecule activity"/>
    <property type="evidence" value="ECO:0007669"/>
    <property type="project" value="InterPro"/>
</dbReference>
<reference evidence="9" key="1">
    <citation type="submission" date="2022-07" db="EMBL/GenBank/DDBJ databases">
        <title>Phylogenomic reconstructions and comparative analyses of Kickxellomycotina fungi.</title>
        <authorList>
            <person name="Reynolds N.K."/>
            <person name="Stajich J.E."/>
            <person name="Barry K."/>
            <person name="Grigoriev I.V."/>
            <person name="Crous P."/>
            <person name="Smith M.E."/>
        </authorList>
    </citation>
    <scope>NUCLEOTIDE SEQUENCE</scope>
    <source>
        <strain evidence="9">RSA 861</strain>
    </source>
</reference>
<keyword evidence="7" id="KW-0175">Coiled coil</keyword>
<feature type="region of interest" description="Disordered" evidence="8">
    <location>
        <begin position="215"/>
        <end position="239"/>
    </location>
</feature>
<keyword evidence="4 6" id="KW-0168">Coated pit</keyword>
<dbReference type="EMBL" id="JANBPT010000172">
    <property type="protein sequence ID" value="KAJ1926391.1"/>
    <property type="molecule type" value="Genomic_DNA"/>
</dbReference>
<evidence type="ECO:0000256" key="2">
    <source>
        <dbReference type="ARBA" id="ARBA00005263"/>
    </source>
</evidence>
<gene>
    <name evidence="9" type="primary">clc1</name>
    <name evidence="9" type="ORF">IWQ60_003835</name>
</gene>
<dbReference type="GO" id="GO:0030132">
    <property type="term" value="C:clathrin coat of coated pit"/>
    <property type="evidence" value="ECO:0007669"/>
    <property type="project" value="InterPro"/>
</dbReference>
<dbReference type="OrthoDB" id="5512at2759"/>
<evidence type="ECO:0000256" key="8">
    <source>
        <dbReference type="SAM" id="MobiDB-lite"/>
    </source>
</evidence>
<evidence type="ECO:0000313" key="9">
    <source>
        <dbReference type="EMBL" id="KAJ1926391.1"/>
    </source>
</evidence>
<dbReference type="GO" id="GO:0032050">
    <property type="term" value="F:clathrin heavy chain binding"/>
    <property type="evidence" value="ECO:0007669"/>
    <property type="project" value="TreeGrafter"/>
</dbReference>
<comment type="similarity">
    <text evidence="2 6">Belongs to the clathrin light chain family.</text>
</comment>
<dbReference type="GO" id="GO:0030130">
    <property type="term" value="C:clathrin coat of trans-Golgi network vesicle"/>
    <property type="evidence" value="ECO:0007669"/>
    <property type="project" value="InterPro"/>
</dbReference>
<evidence type="ECO:0000256" key="6">
    <source>
        <dbReference type="RuleBase" id="RU363137"/>
    </source>
</evidence>
<comment type="caution">
    <text evidence="9">The sequence shown here is derived from an EMBL/GenBank/DDBJ whole genome shotgun (WGS) entry which is preliminary data.</text>
</comment>
<dbReference type="AlphaFoldDB" id="A0A9W8AH75"/>
<organism evidence="9 10">
    <name type="scientific">Tieghemiomyces parasiticus</name>
    <dbReference type="NCBI Taxonomy" id="78921"/>
    <lineage>
        <taxon>Eukaryota</taxon>
        <taxon>Fungi</taxon>
        <taxon>Fungi incertae sedis</taxon>
        <taxon>Zoopagomycota</taxon>
        <taxon>Kickxellomycotina</taxon>
        <taxon>Dimargaritomycetes</taxon>
        <taxon>Dimargaritales</taxon>
        <taxon>Dimargaritaceae</taxon>
        <taxon>Tieghemiomyces</taxon>
    </lineage>
</organism>